<gene>
    <name evidence="1" type="ORF">MRB53_012011</name>
</gene>
<dbReference type="Proteomes" id="UP001234297">
    <property type="component" value="Chromosome 3"/>
</dbReference>
<protein>
    <submittedName>
        <fullName evidence="1">Uncharacterized protein</fullName>
    </submittedName>
</protein>
<reference evidence="1 2" key="1">
    <citation type="journal article" date="2022" name="Hortic Res">
        <title>A haplotype resolved chromosomal level avocado genome allows analysis of novel avocado genes.</title>
        <authorList>
            <person name="Nath O."/>
            <person name="Fletcher S.J."/>
            <person name="Hayward A."/>
            <person name="Shaw L.M."/>
            <person name="Masouleh A.K."/>
            <person name="Furtado A."/>
            <person name="Henry R.J."/>
            <person name="Mitter N."/>
        </authorList>
    </citation>
    <scope>NUCLEOTIDE SEQUENCE [LARGE SCALE GENOMIC DNA]</scope>
    <source>
        <strain evidence="2">cv. Hass</strain>
    </source>
</reference>
<proteinExistence type="predicted"/>
<dbReference type="EMBL" id="CM056811">
    <property type="protein sequence ID" value="KAJ8637744.1"/>
    <property type="molecule type" value="Genomic_DNA"/>
</dbReference>
<accession>A0ACC2LWL8</accession>
<sequence length="66" mass="7382">MFTASLIYTAATTSVYLQLEPKKTKSSSSYDQKNEPSHCPRRFSVIFFDASGPQEIYPISSSPTED</sequence>
<name>A0ACC2LWL8_PERAE</name>
<comment type="caution">
    <text evidence="1">The sequence shown here is derived from an EMBL/GenBank/DDBJ whole genome shotgun (WGS) entry which is preliminary data.</text>
</comment>
<evidence type="ECO:0000313" key="1">
    <source>
        <dbReference type="EMBL" id="KAJ8637744.1"/>
    </source>
</evidence>
<keyword evidence="2" id="KW-1185">Reference proteome</keyword>
<organism evidence="1 2">
    <name type="scientific">Persea americana</name>
    <name type="common">Avocado</name>
    <dbReference type="NCBI Taxonomy" id="3435"/>
    <lineage>
        <taxon>Eukaryota</taxon>
        <taxon>Viridiplantae</taxon>
        <taxon>Streptophyta</taxon>
        <taxon>Embryophyta</taxon>
        <taxon>Tracheophyta</taxon>
        <taxon>Spermatophyta</taxon>
        <taxon>Magnoliopsida</taxon>
        <taxon>Magnoliidae</taxon>
        <taxon>Laurales</taxon>
        <taxon>Lauraceae</taxon>
        <taxon>Persea</taxon>
    </lineage>
</organism>
<evidence type="ECO:0000313" key="2">
    <source>
        <dbReference type="Proteomes" id="UP001234297"/>
    </source>
</evidence>